<dbReference type="Gene3D" id="3.60.15.10">
    <property type="entry name" value="Ribonuclease Z/Hydroxyacylglutathione hydrolase-like"/>
    <property type="match status" value="1"/>
</dbReference>
<gene>
    <name evidence="2" type="ORF">prwr041_23140</name>
</gene>
<dbReference type="InterPro" id="IPR052926">
    <property type="entry name" value="Metallo-beta-lactamase_dom"/>
</dbReference>
<keyword evidence="2" id="KW-0378">Hydrolase</keyword>
<dbReference type="RefSeq" id="WP_207153977.1">
    <property type="nucleotide sequence ID" value="NZ_AP024484.1"/>
</dbReference>
<dbReference type="PANTHER" id="PTHR13754">
    <property type="entry name" value="METALLO-BETA-LACTAMASE SUPERFAMILY PROTEIN"/>
    <property type="match status" value="1"/>
</dbReference>
<dbReference type="InterPro" id="IPR041712">
    <property type="entry name" value="DHPS-like_MBL-fold"/>
</dbReference>
<protein>
    <submittedName>
        <fullName evidence="2">MBL fold hydrolase</fullName>
    </submittedName>
</protein>
<dbReference type="EMBL" id="AP024484">
    <property type="protein sequence ID" value="BCS86421.1"/>
    <property type="molecule type" value="Genomic_DNA"/>
</dbReference>
<dbReference type="SUPFAM" id="SSF56281">
    <property type="entry name" value="Metallo-hydrolase/oxidoreductase"/>
    <property type="match status" value="1"/>
</dbReference>
<dbReference type="GO" id="GO:0016787">
    <property type="term" value="F:hydrolase activity"/>
    <property type="evidence" value="ECO:0007669"/>
    <property type="project" value="UniProtKB-KW"/>
</dbReference>
<proteinExistence type="predicted"/>
<reference evidence="2 3" key="1">
    <citation type="journal article" date="2022" name="Int. J. Syst. Evol. Microbiol.">
        <title>Prevotella herbatica sp. nov., a plant polysaccharide-decomposing anaerobic bacterium isolated from a methanogenic reactor.</title>
        <authorList>
            <person name="Uek A."/>
            <person name="Tonouchi A."/>
            <person name="Kaku N."/>
            <person name="Ueki K."/>
        </authorList>
    </citation>
    <scope>NUCLEOTIDE SEQUENCE [LARGE SCALE GENOMIC DNA]</scope>
    <source>
        <strain evidence="2 3">WR041</strain>
    </source>
</reference>
<sequence>MKRTRLVVLSDNRTNNKLLQTEHGLSVYLESPSGKYLLDTGASDLFIRNAKVLGIDLADVDYCLISHGHNDHIGGLPYFLKLNNKAKVILSEAIPGTEYASMRRYQHSITGNVDFSQDKKRFLFVNESTNIGAVNVYANIEKRNPLPLGNKSLLCSDAYGQFIPDNFTHELAFVIDGVLFTGCAHSGILNILQSIDVTINLSIGGFHLLDSYLAQTYETDKQLNTIAVRLHEDYPRVQFYTGHCTGDHCFEVISQSYNIHIHQFYCGEEILLASK</sequence>
<dbReference type="InterPro" id="IPR036866">
    <property type="entry name" value="RibonucZ/Hydroxyglut_hydro"/>
</dbReference>
<evidence type="ECO:0000313" key="3">
    <source>
        <dbReference type="Proteomes" id="UP001319045"/>
    </source>
</evidence>
<evidence type="ECO:0000313" key="2">
    <source>
        <dbReference type="EMBL" id="BCS86421.1"/>
    </source>
</evidence>
<dbReference type="Pfam" id="PF00753">
    <property type="entry name" value="Lactamase_B"/>
    <property type="match status" value="1"/>
</dbReference>
<organism evidence="2 3">
    <name type="scientific">Prevotella herbatica</name>
    <dbReference type="NCBI Taxonomy" id="2801997"/>
    <lineage>
        <taxon>Bacteria</taxon>
        <taxon>Pseudomonadati</taxon>
        <taxon>Bacteroidota</taxon>
        <taxon>Bacteroidia</taxon>
        <taxon>Bacteroidales</taxon>
        <taxon>Prevotellaceae</taxon>
        <taxon>Prevotella</taxon>
    </lineage>
</organism>
<name>A0ABM7P0W8_9BACT</name>
<dbReference type="SMART" id="SM00849">
    <property type="entry name" value="Lactamase_B"/>
    <property type="match status" value="1"/>
</dbReference>
<dbReference type="PANTHER" id="PTHR13754:SF13">
    <property type="entry name" value="METALLO-BETA-LACTAMASE SUPERFAMILY PROTEIN (AFU_ORTHOLOGUE AFUA_3G07630)"/>
    <property type="match status" value="1"/>
</dbReference>
<dbReference type="Proteomes" id="UP001319045">
    <property type="component" value="Chromosome"/>
</dbReference>
<dbReference type="CDD" id="cd07713">
    <property type="entry name" value="DHPS-like_MBL-fold"/>
    <property type="match status" value="1"/>
</dbReference>
<keyword evidence="3" id="KW-1185">Reference proteome</keyword>
<evidence type="ECO:0000259" key="1">
    <source>
        <dbReference type="SMART" id="SM00849"/>
    </source>
</evidence>
<feature type="domain" description="Metallo-beta-lactamase" evidence="1">
    <location>
        <begin position="23"/>
        <end position="243"/>
    </location>
</feature>
<dbReference type="InterPro" id="IPR001279">
    <property type="entry name" value="Metallo-B-lactamas"/>
</dbReference>
<accession>A0ABM7P0W8</accession>